<dbReference type="Proteomes" id="UP000658202">
    <property type="component" value="Unassembled WGS sequence"/>
</dbReference>
<evidence type="ECO:0000313" key="2">
    <source>
        <dbReference type="EMBL" id="RKE79642.1"/>
    </source>
</evidence>
<evidence type="ECO:0000313" key="1">
    <source>
        <dbReference type="EMBL" id="GGG66697.1"/>
    </source>
</evidence>
<reference evidence="1" key="1">
    <citation type="journal article" date="2014" name="Int. J. Syst. Evol. Microbiol.">
        <title>Complete genome of a new Firmicutes species belonging to the dominant human colonic microbiota ('Ruminococcus bicirculans') reveals two chromosomes and a selective capacity to utilize plant glucans.</title>
        <authorList>
            <consortium name="NISC Comparative Sequencing Program"/>
            <person name="Wegmann U."/>
            <person name="Louis P."/>
            <person name="Goesmann A."/>
            <person name="Henrissat B."/>
            <person name="Duncan S.H."/>
            <person name="Flint H.J."/>
        </authorList>
    </citation>
    <scope>NUCLEOTIDE SEQUENCE</scope>
    <source>
        <strain evidence="1">CCM 8490</strain>
    </source>
</reference>
<evidence type="ECO:0000313" key="3">
    <source>
        <dbReference type="Proteomes" id="UP000285906"/>
    </source>
</evidence>
<proteinExistence type="predicted"/>
<protein>
    <submittedName>
        <fullName evidence="2">Uncharacterized protein</fullName>
    </submittedName>
</protein>
<reference evidence="2 3" key="2">
    <citation type="submission" date="2018-09" db="EMBL/GenBank/DDBJ databases">
        <title>Genomic Encyclopedia of Archaeal and Bacterial Type Strains, Phase II (KMG-II): from individual species to whole genera.</title>
        <authorList>
            <person name="Goeker M."/>
        </authorList>
    </citation>
    <scope>NUCLEOTIDE SEQUENCE [LARGE SCALE GENOMIC DNA]</scope>
    <source>
        <strain evidence="2 3">DSM 27620</strain>
    </source>
</reference>
<name>A0A420CML9_9FLAO</name>
<evidence type="ECO:0000313" key="4">
    <source>
        <dbReference type="Proteomes" id="UP000658202"/>
    </source>
</evidence>
<reference evidence="4" key="3">
    <citation type="journal article" date="2019" name="Int. J. Syst. Evol. Microbiol.">
        <title>The Global Catalogue of Microorganisms (GCM) 10K type strain sequencing project: providing services to taxonomists for standard genome sequencing and annotation.</title>
        <authorList>
            <consortium name="The Broad Institute Genomics Platform"/>
            <consortium name="The Broad Institute Genome Sequencing Center for Infectious Disease"/>
            <person name="Wu L."/>
            <person name="Ma J."/>
        </authorList>
    </citation>
    <scope>NUCLEOTIDE SEQUENCE [LARGE SCALE GENOMIC DNA]</scope>
    <source>
        <strain evidence="4">CCM 8490</strain>
    </source>
</reference>
<dbReference type="AlphaFoldDB" id="A0A420CML9"/>
<dbReference type="OrthoDB" id="9151441at2"/>
<keyword evidence="4" id="KW-1185">Reference proteome</keyword>
<dbReference type="EMBL" id="RAQH01000011">
    <property type="protein sequence ID" value="RKE79642.1"/>
    <property type="molecule type" value="Genomic_DNA"/>
</dbReference>
<reference evidence="1" key="4">
    <citation type="submission" date="2024-05" db="EMBL/GenBank/DDBJ databases">
        <authorList>
            <person name="Sun Q."/>
            <person name="Sedlacek I."/>
        </authorList>
    </citation>
    <scope>NUCLEOTIDE SEQUENCE</scope>
    <source>
        <strain evidence="1">CCM 8490</strain>
    </source>
</reference>
<comment type="caution">
    <text evidence="2">The sequence shown here is derived from an EMBL/GenBank/DDBJ whole genome shotgun (WGS) entry which is preliminary data.</text>
</comment>
<sequence length="291" mass="33001">MKDFSQLNALEAVTLYKSLDLKTEAEEILEHNQAADLETVAWPWNRKPRAWEHSSYAFGFIPANGSNDNELKIHEARSITADQSLKDAKINISLDYFRAYEYPGRGKHRVLFKFNAKNYLKDSAEQDLSFNQTFAIQEGQNAPISGYPIFIGLNTGKQLMQFDVEIINVSNDNDDQLLDTMEKGVVKNGITLLGTLNPVIPILSEYATGITKLIAGRNRNREITSPKMGLYFDDIASHLKMARGIYIALQTSEPGAFDWNQWHYNRSFGTVQSVDGTHRELPYNYFAFSIS</sequence>
<gene>
    <name evidence="2" type="ORF">BXY58_3300</name>
    <name evidence="1" type="ORF">GCM10007332_31840</name>
</gene>
<organism evidence="2 3">
    <name type="scientific">Epilithonimonas arachidiradicis</name>
    <dbReference type="NCBI Taxonomy" id="1617282"/>
    <lineage>
        <taxon>Bacteria</taxon>
        <taxon>Pseudomonadati</taxon>
        <taxon>Bacteroidota</taxon>
        <taxon>Flavobacteriia</taxon>
        <taxon>Flavobacteriales</taxon>
        <taxon>Weeksellaceae</taxon>
        <taxon>Chryseobacterium group</taxon>
        <taxon>Epilithonimonas</taxon>
    </lineage>
</organism>
<dbReference type="Proteomes" id="UP000285906">
    <property type="component" value="Unassembled WGS sequence"/>
</dbReference>
<dbReference type="RefSeq" id="WP_120214827.1">
    <property type="nucleotide sequence ID" value="NZ_BMCW01000009.1"/>
</dbReference>
<accession>A0A420CML9</accession>
<dbReference type="EMBL" id="BMCW01000009">
    <property type="protein sequence ID" value="GGG66697.1"/>
    <property type="molecule type" value="Genomic_DNA"/>
</dbReference>